<feature type="region of interest" description="Disordered" evidence="1">
    <location>
        <begin position="233"/>
        <end position="253"/>
    </location>
</feature>
<evidence type="ECO:0000313" key="2">
    <source>
        <dbReference type="EMBL" id="GFQ90712.1"/>
    </source>
</evidence>
<dbReference type="EMBL" id="BMAO01013735">
    <property type="protein sequence ID" value="GFQ90712.1"/>
    <property type="molecule type" value="Genomic_DNA"/>
</dbReference>
<dbReference type="OrthoDB" id="6423115at2759"/>
<dbReference type="Proteomes" id="UP000887116">
    <property type="component" value="Unassembled WGS sequence"/>
</dbReference>
<comment type="caution">
    <text evidence="2">The sequence shown here is derived from an EMBL/GenBank/DDBJ whole genome shotgun (WGS) entry which is preliminary data.</text>
</comment>
<proteinExistence type="predicted"/>
<evidence type="ECO:0000256" key="1">
    <source>
        <dbReference type="SAM" id="MobiDB-lite"/>
    </source>
</evidence>
<reference evidence="2" key="1">
    <citation type="submission" date="2020-07" db="EMBL/GenBank/DDBJ databases">
        <title>Multicomponent nature underlies the extraordinary mechanical properties of spider dragline silk.</title>
        <authorList>
            <person name="Kono N."/>
            <person name="Nakamura H."/>
            <person name="Mori M."/>
            <person name="Yoshida Y."/>
            <person name="Ohtoshi R."/>
            <person name="Malay A.D."/>
            <person name="Moran D.A.P."/>
            <person name="Tomita M."/>
            <person name="Numata K."/>
            <person name="Arakawa K."/>
        </authorList>
    </citation>
    <scope>NUCLEOTIDE SEQUENCE</scope>
</reference>
<gene>
    <name evidence="2" type="ORF">TNCT_127191</name>
</gene>
<protein>
    <submittedName>
        <fullName evidence="2">Uncharacterized protein</fullName>
    </submittedName>
</protein>
<evidence type="ECO:0000313" key="3">
    <source>
        <dbReference type="Proteomes" id="UP000887116"/>
    </source>
</evidence>
<name>A0A8X6FWD7_TRICU</name>
<sequence length="253" mass="28437">MDFELQKLKLQPVVQNVKFRMNTCLLRDDKGESLNEQQRNGLGTLLNLYGTAFEPRGDPTPFIEQRINLGDNHLVSVPQEFPLYRNTSALFSLLPFSQSISTQSNYARFTIVNIILFIGSSPPSSSSRMNRHVIPTFPVPSGTPYKNTNLTCATLPPKNPLLSPKDHNTSLTVSKSINHNVNKHTLNSSVRQRASKCMPHRHGHVILIQLSPTTFEMANIEEPIGVYLTSALLPHQDPSSKPQTPFRKKCRPR</sequence>
<accession>A0A8X6FWD7</accession>
<organism evidence="2 3">
    <name type="scientific">Trichonephila clavata</name>
    <name type="common">Joro spider</name>
    <name type="synonym">Nephila clavata</name>
    <dbReference type="NCBI Taxonomy" id="2740835"/>
    <lineage>
        <taxon>Eukaryota</taxon>
        <taxon>Metazoa</taxon>
        <taxon>Ecdysozoa</taxon>
        <taxon>Arthropoda</taxon>
        <taxon>Chelicerata</taxon>
        <taxon>Arachnida</taxon>
        <taxon>Araneae</taxon>
        <taxon>Araneomorphae</taxon>
        <taxon>Entelegynae</taxon>
        <taxon>Araneoidea</taxon>
        <taxon>Nephilidae</taxon>
        <taxon>Trichonephila</taxon>
    </lineage>
</organism>
<keyword evidence="3" id="KW-1185">Reference proteome</keyword>
<dbReference type="AlphaFoldDB" id="A0A8X6FWD7"/>